<dbReference type="InterPro" id="IPR024047">
    <property type="entry name" value="MM3350-like_sf"/>
</dbReference>
<protein>
    <submittedName>
        <fullName evidence="2">Plasmid pRiA4b ORF-3 family protein</fullName>
    </submittedName>
</protein>
<dbReference type="Proteomes" id="UP000280307">
    <property type="component" value="Unassembled WGS sequence"/>
</dbReference>
<dbReference type="SUPFAM" id="SSF159941">
    <property type="entry name" value="MM3350-like"/>
    <property type="match status" value="1"/>
</dbReference>
<evidence type="ECO:0000313" key="3">
    <source>
        <dbReference type="Proteomes" id="UP000280307"/>
    </source>
</evidence>
<evidence type="ECO:0000313" key="2">
    <source>
        <dbReference type="EMBL" id="RRR75357.1"/>
    </source>
</evidence>
<dbReference type="Pfam" id="PF07929">
    <property type="entry name" value="PRiA4_ORF3"/>
    <property type="match status" value="1"/>
</dbReference>
<name>A0A426U5W3_9CHLR</name>
<dbReference type="AlphaFoldDB" id="A0A426U5W3"/>
<dbReference type="Gene3D" id="3.10.290.30">
    <property type="entry name" value="MM3350-like"/>
    <property type="match status" value="1"/>
</dbReference>
<sequence>MTTTDGRSRLRRGGRELVIPTHALVLRFRIELQESDPLIWRAIEVPGDYTFWDLHVAIQDAMGWLDYHLHRFTIPHPRTKQQRVFGIHSLGQDCDDPPSWAHQIAAMFTIRNDTALYEYDFGDDWRHTVRLVDVVRRNFMLRYPRCVGGERACPPEDCGGIHHFGELVAGLVANTLDEDLRDWLPKGYNPAHFDPTAVRFSDPSRRLAYSWYGNADAGDDPLGE</sequence>
<reference evidence="2 3" key="1">
    <citation type="submission" date="2018-12" db="EMBL/GenBank/DDBJ databases">
        <title>Genome Sequence of Candidatus Viridilinea halotolerans isolated from saline sulfide-rich spring.</title>
        <authorList>
            <person name="Grouzdev D.S."/>
            <person name="Burganskaya E.I."/>
            <person name="Krutkina M.S."/>
            <person name="Sukhacheva M.V."/>
            <person name="Gorlenko V.M."/>
        </authorList>
    </citation>
    <scope>NUCLEOTIDE SEQUENCE [LARGE SCALE GENOMIC DNA]</scope>
    <source>
        <strain evidence="2">Chok-6</strain>
    </source>
</reference>
<feature type="domain" description="Plasmid pRiA4b Orf3-like" evidence="1">
    <location>
        <begin position="25"/>
        <end position="195"/>
    </location>
</feature>
<proteinExistence type="predicted"/>
<comment type="caution">
    <text evidence="2">The sequence shown here is derived from an EMBL/GenBank/DDBJ whole genome shotgun (WGS) entry which is preliminary data.</text>
</comment>
<dbReference type="EMBL" id="RSAS01000195">
    <property type="protein sequence ID" value="RRR75357.1"/>
    <property type="molecule type" value="Genomic_DNA"/>
</dbReference>
<accession>A0A426U5W3</accession>
<organism evidence="2 3">
    <name type="scientific">Candidatus Viridilinea halotolerans</name>
    <dbReference type="NCBI Taxonomy" id="2491704"/>
    <lineage>
        <taxon>Bacteria</taxon>
        <taxon>Bacillati</taxon>
        <taxon>Chloroflexota</taxon>
        <taxon>Chloroflexia</taxon>
        <taxon>Chloroflexales</taxon>
        <taxon>Chloroflexineae</taxon>
        <taxon>Oscillochloridaceae</taxon>
        <taxon>Candidatus Viridilinea</taxon>
    </lineage>
</organism>
<gene>
    <name evidence="2" type="ORF">EI684_04895</name>
</gene>
<dbReference type="PANTHER" id="PTHR41878:SF1">
    <property type="entry name" value="TNPR PROTEIN"/>
    <property type="match status" value="1"/>
</dbReference>
<dbReference type="PANTHER" id="PTHR41878">
    <property type="entry name" value="LEXA REPRESSOR-RELATED"/>
    <property type="match status" value="1"/>
</dbReference>
<evidence type="ECO:0000259" key="1">
    <source>
        <dbReference type="Pfam" id="PF07929"/>
    </source>
</evidence>
<dbReference type="InterPro" id="IPR012912">
    <property type="entry name" value="Plasmid_pRiA4b_Orf3-like"/>
</dbReference>